<dbReference type="EMBL" id="BGPR01009035">
    <property type="protein sequence ID" value="GBN37535.1"/>
    <property type="molecule type" value="Genomic_DNA"/>
</dbReference>
<name>A0A4Y2NDQ1_ARAVE</name>
<accession>A0A4Y2NDQ1</accession>
<sequence>MDDNVHPHRARLMRSYEESETIPQMAWPPRSLDLNPIEHVWDMLGRRISGLSVHPPRATTGLTTGMSITATTNDQRH</sequence>
<organism evidence="2 3">
    <name type="scientific">Araneus ventricosus</name>
    <name type="common">Orbweaver spider</name>
    <name type="synonym">Epeira ventricosa</name>
    <dbReference type="NCBI Taxonomy" id="182803"/>
    <lineage>
        <taxon>Eukaryota</taxon>
        <taxon>Metazoa</taxon>
        <taxon>Ecdysozoa</taxon>
        <taxon>Arthropoda</taxon>
        <taxon>Chelicerata</taxon>
        <taxon>Arachnida</taxon>
        <taxon>Araneae</taxon>
        <taxon>Araneomorphae</taxon>
        <taxon>Entelegynae</taxon>
        <taxon>Araneoidea</taxon>
        <taxon>Araneidae</taxon>
        <taxon>Araneus</taxon>
    </lineage>
</organism>
<protein>
    <recommendedName>
        <fullName evidence="4">Tc1-like transposase DDE domain-containing protein</fullName>
    </recommendedName>
</protein>
<dbReference type="Gene3D" id="3.30.420.10">
    <property type="entry name" value="Ribonuclease H-like superfamily/Ribonuclease H"/>
    <property type="match status" value="1"/>
</dbReference>
<dbReference type="GO" id="GO:0003676">
    <property type="term" value="F:nucleic acid binding"/>
    <property type="evidence" value="ECO:0007669"/>
    <property type="project" value="InterPro"/>
</dbReference>
<keyword evidence="3" id="KW-1185">Reference proteome</keyword>
<evidence type="ECO:0008006" key="4">
    <source>
        <dbReference type="Google" id="ProtNLM"/>
    </source>
</evidence>
<dbReference type="InterPro" id="IPR036397">
    <property type="entry name" value="RNaseH_sf"/>
</dbReference>
<reference evidence="2 3" key="1">
    <citation type="journal article" date="2019" name="Sci. Rep.">
        <title>Orb-weaving spider Araneus ventricosus genome elucidates the spidroin gene catalogue.</title>
        <authorList>
            <person name="Kono N."/>
            <person name="Nakamura H."/>
            <person name="Ohtoshi R."/>
            <person name="Moran D.A.P."/>
            <person name="Shinohara A."/>
            <person name="Yoshida Y."/>
            <person name="Fujiwara M."/>
            <person name="Mori M."/>
            <person name="Tomita M."/>
            <person name="Arakawa K."/>
        </authorList>
    </citation>
    <scope>NUCLEOTIDE SEQUENCE [LARGE SCALE GENOMIC DNA]</scope>
</reference>
<feature type="compositionally biased region" description="Polar residues" evidence="1">
    <location>
        <begin position="60"/>
        <end position="77"/>
    </location>
</feature>
<comment type="caution">
    <text evidence="2">The sequence shown here is derived from an EMBL/GenBank/DDBJ whole genome shotgun (WGS) entry which is preliminary data.</text>
</comment>
<gene>
    <name evidence="2" type="ORF">AVEN_235899_1</name>
</gene>
<evidence type="ECO:0000313" key="3">
    <source>
        <dbReference type="Proteomes" id="UP000499080"/>
    </source>
</evidence>
<feature type="region of interest" description="Disordered" evidence="1">
    <location>
        <begin position="52"/>
        <end position="77"/>
    </location>
</feature>
<dbReference type="AlphaFoldDB" id="A0A4Y2NDQ1"/>
<dbReference type="Proteomes" id="UP000499080">
    <property type="component" value="Unassembled WGS sequence"/>
</dbReference>
<evidence type="ECO:0000313" key="2">
    <source>
        <dbReference type="EMBL" id="GBN37535.1"/>
    </source>
</evidence>
<evidence type="ECO:0000256" key="1">
    <source>
        <dbReference type="SAM" id="MobiDB-lite"/>
    </source>
</evidence>
<dbReference type="OrthoDB" id="6469289at2759"/>
<proteinExistence type="predicted"/>